<evidence type="ECO:0000313" key="2">
    <source>
        <dbReference type="EMBL" id="HIY66736.1"/>
    </source>
</evidence>
<dbReference type="EMBL" id="DXDC01000322">
    <property type="protein sequence ID" value="HIY66736.1"/>
    <property type="molecule type" value="Genomic_DNA"/>
</dbReference>
<evidence type="ECO:0000259" key="1">
    <source>
        <dbReference type="Pfam" id="PF08808"/>
    </source>
</evidence>
<reference evidence="2" key="2">
    <citation type="submission" date="2021-04" db="EMBL/GenBank/DDBJ databases">
        <authorList>
            <person name="Gilroy R."/>
        </authorList>
    </citation>
    <scope>NUCLEOTIDE SEQUENCE</scope>
    <source>
        <strain evidence="2">ChiGjej1B1-98</strain>
    </source>
</reference>
<organism evidence="2 3">
    <name type="scientific">Candidatus Agrococcus pullicola</name>
    <dbReference type="NCBI Taxonomy" id="2838429"/>
    <lineage>
        <taxon>Bacteria</taxon>
        <taxon>Bacillati</taxon>
        <taxon>Actinomycetota</taxon>
        <taxon>Actinomycetes</taxon>
        <taxon>Micrococcales</taxon>
        <taxon>Microbacteriaceae</taxon>
        <taxon>Agrococcus</taxon>
    </lineage>
</organism>
<dbReference type="AlphaFoldDB" id="A0A9D2C917"/>
<accession>A0A9D2C917</accession>
<feature type="domain" description="RES" evidence="1">
    <location>
        <begin position="8"/>
        <end position="150"/>
    </location>
</feature>
<dbReference type="Proteomes" id="UP000824005">
    <property type="component" value="Unassembled WGS sequence"/>
</dbReference>
<dbReference type="InterPro" id="IPR014914">
    <property type="entry name" value="RES_dom"/>
</dbReference>
<evidence type="ECO:0000313" key="3">
    <source>
        <dbReference type="Proteomes" id="UP000824005"/>
    </source>
</evidence>
<gene>
    <name evidence="2" type="ORF">H9830_10725</name>
</gene>
<dbReference type="Pfam" id="PF08808">
    <property type="entry name" value="RES"/>
    <property type="match status" value="1"/>
</dbReference>
<proteinExistence type="predicted"/>
<name>A0A9D2C917_9MICO</name>
<reference evidence="2" key="1">
    <citation type="journal article" date="2021" name="PeerJ">
        <title>Extensive microbial diversity within the chicken gut microbiome revealed by metagenomics and culture.</title>
        <authorList>
            <person name="Gilroy R."/>
            <person name="Ravi A."/>
            <person name="Getino M."/>
            <person name="Pursley I."/>
            <person name="Horton D.L."/>
            <person name="Alikhan N.F."/>
            <person name="Baker D."/>
            <person name="Gharbi K."/>
            <person name="Hall N."/>
            <person name="Watson M."/>
            <person name="Adriaenssens E.M."/>
            <person name="Foster-Nyarko E."/>
            <person name="Jarju S."/>
            <person name="Secka A."/>
            <person name="Antonio M."/>
            <person name="Oren A."/>
            <person name="Chaudhuri R.R."/>
            <person name="La Ragione R."/>
            <person name="Hildebrand F."/>
            <person name="Pallen M.J."/>
        </authorList>
    </citation>
    <scope>NUCLEOTIDE SEQUENCE</scope>
    <source>
        <strain evidence="2">ChiGjej1B1-98</strain>
    </source>
</reference>
<comment type="caution">
    <text evidence="2">The sequence shown here is derived from an EMBL/GenBank/DDBJ whole genome shotgun (WGS) entry which is preliminary data.</text>
</comment>
<protein>
    <submittedName>
        <fullName evidence="2">RES domain-containing protein</fullName>
    </submittedName>
</protein>
<sequence length="153" mass="16803">MIELNGTFYRAVDPEHIGAAFDGSRAAGRYNSEGQRTLYLSASREGVAVALIKHSAPGDPQRVTVAARVTATGILDLRDKHSCKQYGIDPEDAFGDWQAELAADRQPASWDVRHRAEALGAQGLIDPSRKRPGLWHLTLFRWNEPAAPTVELL</sequence>